<keyword evidence="12" id="KW-1185">Reference proteome</keyword>
<evidence type="ECO:0000313" key="11">
    <source>
        <dbReference type="EMBL" id="CCD14557.1"/>
    </source>
</evidence>
<evidence type="ECO:0000256" key="5">
    <source>
        <dbReference type="ARBA" id="ARBA00022729"/>
    </source>
</evidence>
<feature type="domain" description="Trypanosome variant surface glycoprotein B-type N-terminal" evidence="10">
    <location>
        <begin position="91"/>
        <end position="371"/>
    </location>
</feature>
<dbReference type="VEuPathDB" id="TriTrypDB:TcIL3000_0_51640"/>
<dbReference type="AlphaFoldDB" id="F9WBC6"/>
<dbReference type="Proteomes" id="UP000000702">
    <property type="component" value="Unassembled WGS sequence"/>
</dbReference>
<evidence type="ECO:0000313" key="12">
    <source>
        <dbReference type="Proteomes" id="UP000000702"/>
    </source>
</evidence>
<dbReference type="EMBL" id="CAEQ01001563">
    <property type="protein sequence ID" value="CCD14557.1"/>
    <property type="molecule type" value="Genomic_DNA"/>
</dbReference>
<keyword evidence="7" id="KW-0325">Glycoprotein</keyword>
<dbReference type="InterPro" id="IPR025932">
    <property type="entry name" value="Trypano_VSG_B_N_dom"/>
</dbReference>
<dbReference type="Pfam" id="PF13206">
    <property type="entry name" value="VSG_B"/>
    <property type="match status" value="1"/>
</dbReference>
<evidence type="ECO:0000259" key="10">
    <source>
        <dbReference type="Pfam" id="PF13206"/>
    </source>
</evidence>
<comment type="subcellular location">
    <subcellularLocation>
        <location evidence="2">Cell membrane</location>
        <topology evidence="2">Lipid-anchor</topology>
        <topology evidence="2">GPI-anchor</topology>
    </subcellularLocation>
</comment>
<evidence type="ECO:0000256" key="7">
    <source>
        <dbReference type="ARBA" id="ARBA00023180"/>
    </source>
</evidence>
<organism evidence="11 12">
    <name type="scientific">Trypanosoma congolense (strain IL3000)</name>
    <dbReference type="NCBI Taxonomy" id="1068625"/>
    <lineage>
        <taxon>Eukaryota</taxon>
        <taxon>Discoba</taxon>
        <taxon>Euglenozoa</taxon>
        <taxon>Kinetoplastea</taxon>
        <taxon>Metakinetoplastina</taxon>
        <taxon>Trypanosomatida</taxon>
        <taxon>Trypanosomatidae</taxon>
        <taxon>Trypanosoma</taxon>
        <taxon>Nannomonas</taxon>
    </lineage>
</organism>
<name>F9WBC6_TRYCI</name>
<evidence type="ECO:0000256" key="2">
    <source>
        <dbReference type="ARBA" id="ARBA00004609"/>
    </source>
</evidence>
<dbReference type="GO" id="GO:0005886">
    <property type="term" value="C:plasma membrane"/>
    <property type="evidence" value="ECO:0007669"/>
    <property type="project" value="UniProtKB-SubCell"/>
</dbReference>
<reference evidence="11 12" key="2">
    <citation type="journal article" date="2012" name="Proc. Natl. Acad. Sci. U.S.A.">
        <title>Antigenic diversity is generated by distinct evolutionary mechanisms in African trypanosome species.</title>
        <authorList>
            <person name="Jackson A.P."/>
            <person name="Berry A."/>
            <person name="Aslett M."/>
            <person name="Allison H.C."/>
            <person name="Burton P."/>
            <person name="Vavrova-Anderson J."/>
            <person name="Brown R."/>
            <person name="Browne H."/>
            <person name="Corton N."/>
            <person name="Hauser H."/>
            <person name="Gamble J."/>
            <person name="Gilderthorp R."/>
            <person name="Marcello L."/>
            <person name="McQuillan J."/>
            <person name="Otto T.D."/>
            <person name="Quail M.A."/>
            <person name="Sanders M.J."/>
            <person name="van Tonder A."/>
            <person name="Ginger M.L."/>
            <person name="Field M.C."/>
            <person name="Barry J.D."/>
            <person name="Hertz-Fowler C."/>
            <person name="Berriman M."/>
        </authorList>
    </citation>
    <scope>NUCLEOTIDE SEQUENCE [LARGE SCALE GENOMIC DNA]</scope>
    <source>
        <strain evidence="11 12">IL3000</strain>
    </source>
</reference>
<evidence type="ECO:0000256" key="8">
    <source>
        <dbReference type="ARBA" id="ARBA00023288"/>
    </source>
</evidence>
<keyword evidence="8" id="KW-0449">Lipoprotein</keyword>
<sequence>MACLMNEISVFIFILLGFASGQVEVAKDDNIEPFALLCRIYNVAKNPPINYVDMEEGYKIVEEIDVLNRSLLEEEGLYEKEDAGNNSEAQVKPTVTREAALAQLSLNQIAQKAHTILDEIKKMEITENIEKAKAEFAQVIFGEDGNESDLCNATVKGVGNRSKACGDTGLSSKGSSAGKNLVVDFFCLCVQRQDGGGINQVCGFYAGSGYKNGQLGWNETGPWGSSTMWASIKGGCGKHMQQHPKTTSEARHILDQFLKHLKVGGVYRQIKCENDPPCSNRKAKIVVSGSDRKAGMLGTAITVSISTEVTCHGKKGDEKTGKTPGGVCVYYGQESEWKNIPWVIKFETALASVDAVNNQKTSIHRVIKRLQMLLHRAEEIYETTKVMLEIQKPVGLPAALQNASGNLTVYNATRIRSYSYNLNSYFVPAWALLFL</sequence>
<evidence type="ECO:0000256" key="4">
    <source>
        <dbReference type="ARBA" id="ARBA00022622"/>
    </source>
</evidence>
<gene>
    <name evidence="11" type="ORF">TCIL3000_0_51640</name>
</gene>
<feature type="chain" id="PRO_5003390097" evidence="9">
    <location>
        <begin position="22"/>
        <end position="435"/>
    </location>
</feature>
<reference evidence="12" key="1">
    <citation type="submission" date="2011-07" db="EMBL/GenBank/DDBJ databases">
        <title>Divergent evolution of antigenic variation in African trypanosomes.</title>
        <authorList>
            <person name="Jackson A.P."/>
            <person name="Berry A."/>
            <person name="Allison H.C."/>
            <person name="Burton P."/>
            <person name="Anderson J."/>
            <person name="Aslett M."/>
            <person name="Brown R."/>
            <person name="Corton N."/>
            <person name="Harris D."/>
            <person name="Hauser H."/>
            <person name="Gamble J."/>
            <person name="Gilderthorp R."/>
            <person name="McQuillan J."/>
            <person name="Quail M.A."/>
            <person name="Sanders M."/>
            <person name="Van Tonder A."/>
            <person name="Ginger M.L."/>
            <person name="Donelson J.E."/>
            <person name="Field M.C."/>
            <person name="Barry J.D."/>
            <person name="Berriman M."/>
            <person name="Hertz-Fowler C."/>
        </authorList>
    </citation>
    <scope>NUCLEOTIDE SEQUENCE [LARGE SCALE GENOMIC DNA]</scope>
    <source>
        <strain evidence="12">IL3000</strain>
    </source>
</reference>
<proteinExistence type="predicted"/>
<evidence type="ECO:0000256" key="3">
    <source>
        <dbReference type="ARBA" id="ARBA00022475"/>
    </source>
</evidence>
<keyword evidence="3" id="KW-1003">Cell membrane</keyword>
<evidence type="ECO:0000256" key="9">
    <source>
        <dbReference type="SAM" id="SignalP"/>
    </source>
</evidence>
<evidence type="ECO:0000256" key="1">
    <source>
        <dbReference type="ARBA" id="ARBA00002523"/>
    </source>
</evidence>
<feature type="signal peptide" evidence="9">
    <location>
        <begin position="1"/>
        <end position="21"/>
    </location>
</feature>
<keyword evidence="5 9" id="KW-0732">Signal</keyword>
<accession>F9WBC6</accession>
<evidence type="ECO:0000256" key="6">
    <source>
        <dbReference type="ARBA" id="ARBA00023136"/>
    </source>
</evidence>
<keyword evidence="4" id="KW-0336">GPI-anchor</keyword>
<protein>
    <submittedName>
        <fullName evidence="11">Variant surface glycoprotein</fullName>
    </submittedName>
</protein>
<keyword evidence="6" id="KW-0472">Membrane</keyword>
<comment type="function">
    <text evidence="1">VSG forms a coat on the surface of the parasite. The trypanosome evades the immune response of the host by expressing a series of antigenically distinct VSGs from an estimated 1000 VSG genes.</text>
</comment>
<dbReference type="GO" id="GO:0098552">
    <property type="term" value="C:side of membrane"/>
    <property type="evidence" value="ECO:0007669"/>
    <property type="project" value="UniProtKB-KW"/>
</dbReference>
<comment type="caution">
    <text evidence="11">The sequence shown here is derived from an EMBL/GenBank/DDBJ whole genome shotgun (WGS) entry which is preliminary data.</text>
</comment>